<gene>
    <name evidence="1" type="ORF">SAMN05421820_101513</name>
</gene>
<evidence type="ECO:0000313" key="1">
    <source>
        <dbReference type="EMBL" id="SDL46455.1"/>
    </source>
</evidence>
<accession>A0A1G9KAK0</accession>
<reference evidence="2" key="1">
    <citation type="submission" date="2016-10" db="EMBL/GenBank/DDBJ databases">
        <authorList>
            <person name="Varghese N."/>
            <person name="Submissions S."/>
        </authorList>
    </citation>
    <scope>NUCLEOTIDE SEQUENCE [LARGE SCALE GENOMIC DNA]</scope>
    <source>
        <strain evidence="2">DSM 19110</strain>
    </source>
</reference>
<sequence length="35" mass="4111">MFSFVPNGRAHEKRISTELKEKILETIEDTGYKQN</sequence>
<dbReference type="EMBL" id="FNGY01000001">
    <property type="protein sequence ID" value="SDL46455.1"/>
    <property type="molecule type" value="Genomic_DNA"/>
</dbReference>
<name>A0A1G9KAK0_9SPHI</name>
<evidence type="ECO:0000313" key="2">
    <source>
        <dbReference type="Proteomes" id="UP000183200"/>
    </source>
</evidence>
<proteinExistence type="predicted"/>
<protein>
    <submittedName>
        <fullName evidence="1">Uncharacterized protein</fullName>
    </submittedName>
</protein>
<keyword evidence="2" id="KW-1185">Reference proteome</keyword>
<dbReference type="AlphaFoldDB" id="A0A1G9KAK0"/>
<dbReference type="Gene3D" id="1.10.260.40">
    <property type="entry name" value="lambda repressor-like DNA-binding domains"/>
    <property type="match status" value="1"/>
</dbReference>
<dbReference type="InterPro" id="IPR010982">
    <property type="entry name" value="Lambda_DNA-bd_dom_sf"/>
</dbReference>
<organism evidence="1 2">
    <name type="scientific">Pedobacter steynii</name>
    <dbReference type="NCBI Taxonomy" id="430522"/>
    <lineage>
        <taxon>Bacteria</taxon>
        <taxon>Pseudomonadati</taxon>
        <taxon>Bacteroidota</taxon>
        <taxon>Sphingobacteriia</taxon>
        <taxon>Sphingobacteriales</taxon>
        <taxon>Sphingobacteriaceae</taxon>
        <taxon>Pedobacter</taxon>
    </lineage>
</organism>
<dbReference type="GO" id="GO:0003677">
    <property type="term" value="F:DNA binding"/>
    <property type="evidence" value="ECO:0007669"/>
    <property type="project" value="InterPro"/>
</dbReference>
<dbReference type="Proteomes" id="UP000183200">
    <property type="component" value="Unassembled WGS sequence"/>
</dbReference>